<dbReference type="SUPFAM" id="SSF48726">
    <property type="entry name" value="Immunoglobulin"/>
    <property type="match status" value="1"/>
</dbReference>
<dbReference type="EMBL" id="JAACNH010003564">
    <property type="protein sequence ID" value="KAG8429714.1"/>
    <property type="molecule type" value="Genomic_DNA"/>
</dbReference>
<evidence type="ECO:0000259" key="3">
    <source>
        <dbReference type="PROSITE" id="PS50835"/>
    </source>
</evidence>
<evidence type="ECO:0000313" key="5">
    <source>
        <dbReference type="Proteomes" id="UP000812440"/>
    </source>
</evidence>
<dbReference type="SMART" id="SM00409">
    <property type="entry name" value="IG"/>
    <property type="match status" value="1"/>
</dbReference>
<gene>
    <name evidence="4" type="ORF">GDO86_019413</name>
</gene>
<dbReference type="PANTHER" id="PTHR23268">
    <property type="entry name" value="T-CELL RECEPTOR BETA CHAIN"/>
    <property type="match status" value="1"/>
</dbReference>
<dbReference type="InterPro" id="IPR036179">
    <property type="entry name" value="Ig-like_dom_sf"/>
</dbReference>
<proteinExistence type="predicted"/>
<dbReference type="InterPro" id="IPR013106">
    <property type="entry name" value="Ig_V-set"/>
</dbReference>
<dbReference type="GO" id="GO:0002376">
    <property type="term" value="P:immune system process"/>
    <property type="evidence" value="ECO:0007669"/>
    <property type="project" value="UniProtKB-KW"/>
</dbReference>
<comment type="caution">
    <text evidence="4">The sequence shown here is derived from an EMBL/GenBank/DDBJ whole genome shotgun (WGS) entry which is preliminary data.</text>
</comment>
<dbReference type="GO" id="GO:0007166">
    <property type="term" value="P:cell surface receptor signaling pathway"/>
    <property type="evidence" value="ECO:0007669"/>
    <property type="project" value="TreeGrafter"/>
</dbReference>
<dbReference type="Gene3D" id="2.60.40.10">
    <property type="entry name" value="Immunoglobulins"/>
    <property type="match status" value="1"/>
</dbReference>
<dbReference type="SMART" id="SM00406">
    <property type="entry name" value="IGv"/>
    <property type="match status" value="1"/>
</dbReference>
<keyword evidence="1" id="KW-0732">Signal</keyword>
<reference evidence="4" key="1">
    <citation type="thesis" date="2020" institute="ProQuest LLC" country="789 East Eisenhower Parkway, Ann Arbor, MI, USA">
        <title>Comparative Genomics and Chromosome Evolution.</title>
        <authorList>
            <person name="Mudd A.B."/>
        </authorList>
    </citation>
    <scope>NUCLEOTIDE SEQUENCE</scope>
    <source>
        <strain evidence="4">Female2</strain>
        <tissue evidence="4">Blood</tissue>
    </source>
</reference>
<dbReference type="AlphaFoldDB" id="A0A8T2IEY1"/>
<name>A0A8T2IEY1_9PIPI</name>
<evidence type="ECO:0000313" key="4">
    <source>
        <dbReference type="EMBL" id="KAG8429714.1"/>
    </source>
</evidence>
<dbReference type="GO" id="GO:0005886">
    <property type="term" value="C:plasma membrane"/>
    <property type="evidence" value="ECO:0007669"/>
    <property type="project" value="TreeGrafter"/>
</dbReference>
<accession>A0A8T2IEY1</accession>
<feature type="non-terminal residue" evidence="4">
    <location>
        <position position="146"/>
    </location>
</feature>
<dbReference type="Proteomes" id="UP000812440">
    <property type="component" value="Unassembled WGS sequence"/>
</dbReference>
<dbReference type="InterPro" id="IPR050413">
    <property type="entry name" value="TCR_beta_variable"/>
</dbReference>
<dbReference type="Pfam" id="PF07686">
    <property type="entry name" value="V-set"/>
    <property type="match status" value="1"/>
</dbReference>
<keyword evidence="5" id="KW-1185">Reference proteome</keyword>
<dbReference type="InterPro" id="IPR007110">
    <property type="entry name" value="Ig-like_dom"/>
</dbReference>
<dbReference type="InterPro" id="IPR013783">
    <property type="entry name" value="Ig-like_fold"/>
</dbReference>
<dbReference type="InterPro" id="IPR003599">
    <property type="entry name" value="Ig_sub"/>
</dbReference>
<organism evidence="4 5">
    <name type="scientific">Hymenochirus boettgeri</name>
    <name type="common">Congo dwarf clawed frog</name>
    <dbReference type="NCBI Taxonomy" id="247094"/>
    <lineage>
        <taxon>Eukaryota</taxon>
        <taxon>Metazoa</taxon>
        <taxon>Chordata</taxon>
        <taxon>Craniata</taxon>
        <taxon>Vertebrata</taxon>
        <taxon>Euteleostomi</taxon>
        <taxon>Amphibia</taxon>
        <taxon>Batrachia</taxon>
        <taxon>Anura</taxon>
        <taxon>Pipoidea</taxon>
        <taxon>Pipidae</taxon>
        <taxon>Pipinae</taxon>
        <taxon>Hymenochirus</taxon>
    </lineage>
</organism>
<evidence type="ECO:0000256" key="2">
    <source>
        <dbReference type="ARBA" id="ARBA00022859"/>
    </source>
</evidence>
<keyword evidence="2" id="KW-0391">Immunity</keyword>
<dbReference type="OrthoDB" id="8947657at2759"/>
<feature type="domain" description="Ig-like" evidence="3">
    <location>
        <begin position="45"/>
        <end position="146"/>
    </location>
</feature>
<dbReference type="PANTHER" id="PTHR23268:SF124">
    <property type="entry name" value="IG-LIKE DOMAIN-CONTAINING PROTEIN"/>
    <property type="match status" value="1"/>
</dbReference>
<sequence>MECGGNTGLVEQTATGCGSYQADSTDGGDGLTWSCVFSVSVLGLAQLVTVTQDERFLIVKQGDSVKLHCSYTGSGFYSMLWYQEKEEQGLKLMVLSGDTKPGDMEDGFREWTLDRPNMQSSSLSLQQVKAQHSAVYFCAVSEHSKK</sequence>
<protein>
    <recommendedName>
        <fullName evidence="3">Ig-like domain-containing protein</fullName>
    </recommendedName>
</protein>
<evidence type="ECO:0000256" key="1">
    <source>
        <dbReference type="ARBA" id="ARBA00022729"/>
    </source>
</evidence>
<dbReference type="PROSITE" id="PS50835">
    <property type="entry name" value="IG_LIKE"/>
    <property type="match status" value="1"/>
</dbReference>